<dbReference type="InterPro" id="IPR049769">
    <property type="entry name" value="OTU_OTU"/>
</dbReference>
<dbReference type="AlphaFoldDB" id="D3BDR1"/>
<dbReference type="PANTHER" id="PTHR12419:SF93">
    <property type="entry name" value="OTU DOMAIN-CONTAINING PROTEIN"/>
    <property type="match status" value="1"/>
</dbReference>
<dbReference type="Gene3D" id="3.90.70.80">
    <property type="match status" value="1"/>
</dbReference>
<name>D3BDR1_HETP5</name>
<dbReference type="Proteomes" id="UP000001396">
    <property type="component" value="Unassembled WGS sequence"/>
</dbReference>
<reference evidence="3 4" key="1">
    <citation type="journal article" date="2011" name="Genome Res.">
        <title>Phylogeny-wide analysis of social amoeba genomes highlights ancient origins for complex intercellular communication.</title>
        <authorList>
            <person name="Heidel A.J."/>
            <person name="Lawal H.M."/>
            <person name="Felder M."/>
            <person name="Schilde C."/>
            <person name="Helps N.R."/>
            <person name="Tunggal B."/>
            <person name="Rivero F."/>
            <person name="John U."/>
            <person name="Schleicher M."/>
            <person name="Eichinger L."/>
            <person name="Platzer M."/>
            <person name="Noegel A.A."/>
            <person name="Schaap P."/>
            <person name="Gloeckner G."/>
        </authorList>
    </citation>
    <scope>NUCLEOTIDE SEQUENCE [LARGE SCALE GENOMIC DNA]</scope>
    <source>
        <strain evidence="4">ATCC 26659 / Pp 5 / PN500</strain>
    </source>
</reference>
<feature type="compositionally biased region" description="Low complexity" evidence="1">
    <location>
        <begin position="232"/>
        <end position="251"/>
    </location>
</feature>
<dbReference type="Pfam" id="PF02338">
    <property type="entry name" value="OTU"/>
    <property type="match status" value="1"/>
</dbReference>
<feature type="region of interest" description="Disordered" evidence="1">
    <location>
        <begin position="319"/>
        <end position="381"/>
    </location>
</feature>
<dbReference type="EMBL" id="ADBJ01000031">
    <property type="protein sequence ID" value="EFA80042.1"/>
    <property type="molecule type" value="Genomic_DNA"/>
</dbReference>
<dbReference type="STRING" id="670386.D3BDR1"/>
<dbReference type="InParanoid" id="D3BDR1"/>
<comment type="caution">
    <text evidence="3">The sequence shown here is derived from an EMBL/GenBank/DDBJ whole genome shotgun (WGS) entry which is preliminary data.</text>
</comment>
<dbReference type="InterPro" id="IPR038765">
    <property type="entry name" value="Papain-like_cys_pep_sf"/>
</dbReference>
<feature type="region of interest" description="Disordered" evidence="1">
    <location>
        <begin position="218"/>
        <end position="277"/>
    </location>
</feature>
<feature type="compositionally biased region" description="Low complexity" evidence="1">
    <location>
        <begin position="260"/>
        <end position="277"/>
    </location>
</feature>
<accession>D3BDR1</accession>
<feature type="compositionally biased region" description="Low complexity" evidence="1">
    <location>
        <begin position="409"/>
        <end position="448"/>
    </location>
</feature>
<feature type="region of interest" description="Disordered" evidence="1">
    <location>
        <begin position="399"/>
        <end position="459"/>
    </location>
</feature>
<evidence type="ECO:0000259" key="2">
    <source>
        <dbReference type="PROSITE" id="PS50802"/>
    </source>
</evidence>
<dbReference type="GeneID" id="31362344"/>
<protein>
    <recommendedName>
        <fullName evidence="2">OTU domain-containing protein</fullName>
    </recommendedName>
</protein>
<feature type="compositionally biased region" description="Polar residues" evidence="1">
    <location>
        <begin position="348"/>
        <end position="360"/>
    </location>
</feature>
<dbReference type="RefSeq" id="XP_020432162.1">
    <property type="nucleotide sequence ID" value="XM_020577714.1"/>
</dbReference>
<gene>
    <name evidence="3" type="ORF">PPL_06863</name>
</gene>
<evidence type="ECO:0000313" key="4">
    <source>
        <dbReference type="Proteomes" id="UP000001396"/>
    </source>
</evidence>
<keyword evidence="4" id="KW-1185">Reference proteome</keyword>
<dbReference type="MEROPS" id="C85.A06"/>
<evidence type="ECO:0000313" key="3">
    <source>
        <dbReference type="EMBL" id="EFA80042.1"/>
    </source>
</evidence>
<proteinExistence type="predicted"/>
<dbReference type="PROSITE" id="PS50802">
    <property type="entry name" value="OTU"/>
    <property type="match status" value="1"/>
</dbReference>
<dbReference type="CDD" id="cd22753">
    <property type="entry name" value="OTU_ALG13-like"/>
    <property type="match status" value="1"/>
</dbReference>
<feature type="compositionally biased region" description="Low complexity" evidence="1">
    <location>
        <begin position="361"/>
        <end position="372"/>
    </location>
</feature>
<dbReference type="FunCoup" id="D3BDR1">
    <property type="interactions" value="805"/>
</dbReference>
<dbReference type="SUPFAM" id="SSF54001">
    <property type="entry name" value="Cysteine proteinases"/>
    <property type="match status" value="1"/>
</dbReference>
<dbReference type="InterPro" id="IPR050704">
    <property type="entry name" value="Peptidase_C85-like"/>
</dbReference>
<feature type="compositionally biased region" description="Low complexity" evidence="1">
    <location>
        <begin position="325"/>
        <end position="347"/>
    </location>
</feature>
<dbReference type="OMA" id="QLAYCHG"/>
<dbReference type="GO" id="GO:0004843">
    <property type="term" value="F:cysteine-type deubiquitinase activity"/>
    <property type="evidence" value="ECO:0007669"/>
    <property type="project" value="TreeGrafter"/>
</dbReference>
<feature type="domain" description="OTU" evidence="2">
    <location>
        <begin position="17"/>
        <end position="137"/>
    </location>
</feature>
<dbReference type="PANTHER" id="PTHR12419">
    <property type="entry name" value="OTU DOMAIN CONTAINING PROTEIN"/>
    <property type="match status" value="1"/>
</dbReference>
<dbReference type="InterPro" id="IPR003323">
    <property type="entry name" value="OTU_dom"/>
</dbReference>
<sequence length="459" mass="52249">MNNNLQLIDNQLLSLGLVRKEIPKDGACLFRCISEYIYGTQIKHRYVREKCIEYLEKNRERFEPFACINDPWERYIELMAKDDTWGGEIELQALSLYYRVNFVIYIGTTTTCVDNSYPITISLAYCQGEHYDIVYPITHMNLLKSMQSIIYELLADTPQLAIKTDTSQWYNTSIIWWEEEVKIKQKKDMKIVETLNMNKRVYINPVDEFKLKQKKEKERLEREKEKNKKKAQQQQNKNRSIIRSSGDSDTSSGGGGGSNSGSIPSSPAAPSSLNNSANNNEVIYPAMEEMDEELRAIIKQIEQQDIEEQRKLGMEKHFPTLAGGKQNRNNKNRNQQPSLPSPSSSPLNNKTNENQATVQPTSTSSTTTTTTTQDNNNNEELSTVTVTIAPAWKTAQDWNQVKNMPVSPTPTTTTAIPTTPPTATDQSSNSESDNNNNNSNNNSNSNNNFQFKIKNKNRK</sequence>
<dbReference type="GO" id="GO:0016579">
    <property type="term" value="P:protein deubiquitination"/>
    <property type="evidence" value="ECO:0007669"/>
    <property type="project" value="TreeGrafter"/>
</dbReference>
<evidence type="ECO:0000256" key="1">
    <source>
        <dbReference type="SAM" id="MobiDB-lite"/>
    </source>
</evidence>
<organism evidence="3 4">
    <name type="scientific">Heterostelium pallidum (strain ATCC 26659 / Pp 5 / PN500)</name>
    <name type="common">Cellular slime mold</name>
    <name type="synonym">Polysphondylium pallidum</name>
    <dbReference type="NCBI Taxonomy" id="670386"/>
    <lineage>
        <taxon>Eukaryota</taxon>
        <taxon>Amoebozoa</taxon>
        <taxon>Evosea</taxon>
        <taxon>Eumycetozoa</taxon>
        <taxon>Dictyostelia</taxon>
        <taxon>Acytosteliales</taxon>
        <taxon>Acytosteliaceae</taxon>
        <taxon>Heterostelium</taxon>
    </lineage>
</organism>